<dbReference type="AlphaFoldDB" id="S8C799"/>
<dbReference type="SMART" id="SM00028">
    <property type="entry name" value="TPR"/>
    <property type="match status" value="2"/>
</dbReference>
<evidence type="ECO:0000259" key="3">
    <source>
        <dbReference type="Pfam" id="PF25575"/>
    </source>
</evidence>
<keyword evidence="2" id="KW-0802">TPR repeat</keyword>
<evidence type="ECO:0000256" key="1">
    <source>
        <dbReference type="PROSITE-ProRule" id="PRU00023"/>
    </source>
</evidence>
<dbReference type="InterPro" id="IPR002110">
    <property type="entry name" value="Ankyrin_rpt"/>
</dbReference>
<dbReference type="EMBL" id="AUSU01005989">
    <property type="protein sequence ID" value="EPS62665.1"/>
    <property type="molecule type" value="Genomic_DNA"/>
</dbReference>
<feature type="repeat" description="TPR" evidence="2">
    <location>
        <begin position="405"/>
        <end position="438"/>
    </location>
</feature>
<dbReference type="PANTHER" id="PTHR46224:SF6">
    <property type="entry name" value="ANKYRIN REPEAT FAMILY PROTEIN"/>
    <property type="match status" value="1"/>
</dbReference>
<evidence type="ECO:0000313" key="4">
    <source>
        <dbReference type="EMBL" id="EPS62665.1"/>
    </source>
</evidence>
<name>S8C799_9LAMI</name>
<feature type="repeat" description="ANK" evidence="1">
    <location>
        <begin position="156"/>
        <end position="188"/>
    </location>
</feature>
<dbReference type="InterPro" id="IPR019734">
    <property type="entry name" value="TPR_rpt"/>
</dbReference>
<comment type="caution">
    <text evidence="4">The sequence shown here is derived from an EMBL/GenBank/DDBJ whole genome shotgun (WGS) entry which is preliminary data.</text>
</comment>
<dbReference type="InterPro" id="IPR036770">
    <property type="entry name" value="Ankyrin_rpt-contain_sf"/>
</dbReference>
<dbReference type="Pfam" id="PF12796">
    <property type="entry name" value="Ank_2"/>
    <property type="match status" value="2"/>
</dbReference>
<dbReference type="SMART" id="SM00248">
    <property type="entry name" value="ANK"/>
    <property type="match status" value="6"/>
</dbReference>
<feature type="repeat" description="ANK" evidence="1">
    <location>
        <begin position="91"/>
        <end position="123"/>
    </location>
</feature>
<accession>S8C799</accession>
<dbReference type="Pfam" id="PF25575">
    <property type="entry name" value="TPR_BSK1_C"/>
    <property type="match status" value="1"/>
</dbReference>
<feature type="domain" description="Serine/threonine-protein kinase BSK1-like TPR repeats" evidence="3">
    <location>
        <begin position="334"/>
        <end position="409"/>
    </location>
</feature>
<dbReference type="InterPro" id="IPR058209">
    <property type="entry name" value="TPR_BSK1_C"/>
</dbReference>
<dbReference type="PROSITE" id="PS50088">
    <property type="entry name" value="ANK_REPEAT"/>
    <property type="match status" value="5"/>
</dbReference>
<keyword evidence="5" id="KW-1185">Reference proteome</keyword>
<evidence type="ECO:0000256" key="2">
    <source>
        <dbReference type="PROSITE-ProRule" id="PRU00339"/>
    </source>
</evidence>
<protein>
    <recommendedName>
        <fullName evidence="3">Serine/threonine-protein kinase BSK1-like TPR repeats domain-containing protein</fullName>
    </recommendedName>
</protein>
<dbReference type="Proteomes" id="UP000015453">
    <property type="component" value="Unassembled WGS sequence"/>
</dbReference>
<dbReference type="PROSITE" id="PS50005">
    <property type="entry name" value="TPR"/>
    <property type="match status" value="2"/>
</dbReference>
<sequence length="458" mass="48956">LQMMAPDASDALAERAIVHELLNAARSGNLDVLKKMAPLLDDGKGLTQTLENVKDANKRGALHFAAREGQTEVCKYLLEELRIDVNTRDEDGETPLIHAARQGHTSLSKYLVDSGADPSISSDLGATALHHSAGIGNTELLNFLLAKGLHVDLQCEVGSPLIWAAGHGEQESVKVLLAHNADPNCQTEDDITPLLSAVAAGSLTCVELLLKAGAKVNVVAGGATPLHVAADGGSMEMINCLLQAGADPNAQDENGSKPVQVAAASGNRQAVDVLFPATLPVPGIPEWSVDGIVEFMQQRETEKKAEEEDLNKGSRVEKTAPPAMVVSEVSADAKRKAGEAKERGDDAFRRKDFTGAIEAYTQAIDLDPSDAVLVSNRSLCWIRTGQAERALADAVTCKALRPDWAKAFYREGAALRLLQRFEEAANAFYEGVKLSPENMELVEAFREAVDAGRKFHGT</sequence>
<dbReference type="SUPFAM" id="SSF48403">
    <property type="entry name" value="Ankyrin repeat"/>
    <property type="match status" value="1"/>
</dbReference>
<feature type="repeat" description="TPR" evidence="2">
    <location>
        <begin position="337"/>
        <end position="370"/>
    </location>
</feature>
<proteinExistence type="predicted"/>
<feature type="non-terminal residue" evidence="4">
    <location>
        <position position="1"/>
    </location>
</feature>
<feature type="non-terminal residue" evidence="4">
    <location>
        <position position="458"/>
    </location>
</feature>
<feature type="repeat" description="ANK" evidence="1">
    <location>
        <begin position="124"/>
        <end position="156"/>
    </location>
</feature>
<feature type="repeat" description="ANK" evidence="1">
    <location>
        <begin position="221"/>
        <end position="253"/>
    </location>
</feature>
<dbReference type="OrthoDB" id="20872at2759"/>
<evidence type="ECO:0000313" key="5">
    <source>
        <dbReference type="Proteomes" id="UP000015453"/>
    </source>
</evidence>
<dbReference type="PRINTS" id="PR01415">
    <property type="entry name" value="ANKYRIN"/>
</dbReference>
<dbReference type="PANTHER" id="PTHR46224">
    <property type="entry name" value="ANKYRIN REPEAT FAMILY PROTEIN"/>
    <property type="match status" value="1"/>
</dbReference>
<keyword evidence="1" id="KW-0040">ANK repeat</keyword>
<feature type="repeat" description="ANK" evidence="1">
    <location>
        <begin position="189"/>
        <end position="221"/>
    </location>
</feature>
<reference evidence="4 5" key="1">
    <citation type="journal article" date="2013" name="BMC Genomics">
        <title>The miniature genome of a carnivorous plant Genlisea aurea contains a low number of genes and short non-coding sequences.</title>
        <authorList>
            <person name="Leushkin E.V."/>
            <person name="Sutormin R.A."/>
            <person name="Nabieva E.R."/>
            <person name="Penin A.A."/>
            <person name="Kondrashov A.S."/>
            <person name="Logacheva M.D."/>
        </authorList>
    </citation>
    <scope>NUCLEOTIDE SEQUENCE [LARGE SCALE GENOMIC DNA]</scope>
</reference>
<gene>
    <name evidence="4" type="ORF">M569_12122</name>
</gene>
<dbReference type="Gene3D" id="1.25.40.20">
    <property type="entry name" value="Ankyrin repeat-containing domain"/>
    <property type="match status" value="2"/>
</dbReference>
<dbReference type="InterPro" id="IPR051616">
    <property type="entry name" value="Cul2-RING_E3_ligase_SR"/>
</dbReference>
<dbReference type="Gene3D" id="1.25.40.10">
    <property type="entry name" value="Tetratricopeptide repeat domain"/>
    <property type="match status" value="1"/>
</dbReference>
<dbReference type="PROSITE" id="PS50297">
    <property type="entry name" value="ANK_REP_REGION"/>
    <property type="match status" value="4"/>
</dbReference>
<organism evidence="4 5">
    <name type="scientific">Genlisea aurea</name>
    <dbReference type="NCBI Taxonomy" id="192259"/>
    <lineage>
        <taxon>Eukaryota</taxon>
        <taxon>Viridiplantae</taxon>
        <taxon>Streptophyta</taxon>
        <taxon>Embryophyta</taxon>
        <taxon>Tracheophyta</taxon>
        <taxon>Spermatophyta</taxon>
        <taxon>Magnoliopsida</taxon>
        <taxon>eudicotyledons</taxon>
        <taxon>Gunneridae</taxon>
        <taxon>Pentapetalae</taxon>
        <taxon>asterids</taxon>
        <taxon>lamiids</taxon>
        <taxon>Lamiales</taxon>
        <taxon>Lentibulariaceae</taxon>
        <taxon>Genlisea</taxon>
    </lineage>
</organism>
<dbReference type="InterPro" id="IPR011990">
    <property type="entry name" value="TPR-like_helical_dom_sf"/>
</dbReference>
<dbReference type="SUPFAM" id="SSF48452">
    <property type="entry name" value="TPR-like"/>
    <property type="match status" value="1"/>
</dbReference>